<organism evidence="3 4">
    <name type="scientific">Candidatus Nealsonbacteria bacterium CG_4_9_14_3_um_filter_37_29</name>
    <dbReference type="NCBI Taxonomy" id="1974696"/>
    <lineage>
        <taxon>Bacteria</taxon>
        <taxon>Candidatus Nealsoniibacteriota</taxon>
    </lineage>
</organism>
<dbReference type="AlphaFoldDB" id="A0A2M7Z2J9"/>
<feature type="transmembrane region" description="Helical" evidence="1">
    <location>
        <begin position="33"/>
        <end position="50"/>
    </location>
</feature>
<feature type="transmembrane region" description="Helical" evidence="1">
    <location>
        <begin position="97"/>
        <end position="116"/>
    </location>
</feature>
<evidence type="ECO:0000313" key="4">
    <source>
        <dbReference type="Proteomes" id="UP000230178"/>
    </source>
</evidence>
<dbReference type="EMBL" id="PFVS01000117">
    <property type="protein sequence ID" value="PJA82512.1"/>
    <property type="molecule type" value="Genomic_DNA"/>
</dbReference>
<protein>
    <submittedName>
        <fullName evidence="3">Phosphoesterase PA-phosphatase</fullName>
    </submittedName>
</protein>
<evidence type="ECO:0000259" key="2">
    <source>
        <dbReference type="SMART" id="SM00014"/>
    </source>
</evidence>
<keyword evidence="1" id="KW-0812">Transmembrane</keyword>
<evidence type="ECO:0000313" key="3">
    <source>
        <dbReference type="EMBL" id="PJA82512.1"/>
    </source>
</evidence>
<name>A0A2M7Z2J9_9BACT</name>
<feature type="transmembrane region" description="Helical" evidence="1">
    <location>
        <begin position="57"/>
        <end position="77"/>
    </location>
</feature>
<comment type="caution">
    <text evidence="3">The sequence shown here is derived from an EMBL/GenBank/DDBJ whole genome shotgun (WGS) entry which is preliminary data.</text>
</comment>
<feature type="transmembrane region" description="Helical" evidence="1">
    <location>
        <begin position="128"/>
        <end position="148"/>
    </location>
</feature>
<reference evidence="4" key="1">
    <citation type="submission" date="2017-09" db="EMBL/GenBank/DDBJ databases">
        <title>Depth-based differentiation of microbial function through sediment-hosted aquifers and enrichment of novel symbionts in the deep terrestrial subsurface.</title>
        <authorList>
            <person name="Probst A.J."/>
            <person name="Ladd B."/>
            <person name="Jarett J.K."/>
            <person name="Geller-Mcgrath D.E."/>
            <person name="Sieber C.M.K."/>
            <person name="Emerson J.B."/>
            <person name="Anantharaman K."/>
            <person name="Thomas B.C."/>
            <person name="Malmstrom R."/>
            <person name="Stieglmeier M."/>
            <person name="Klingl A."/>
            <person name="Woyke T."/>
            <person name="Ryan C.M."/>
            <person name="Banfield J.F."/>
        </authorList>
    </citation>
    <scope>NUCLEOTIDE SEQUENCE [LARGE SCALE GENOMIC DNA]</scope>
</reference>
<dbReference type="SMART" id="SM00014">
    <property type="entry name" value="acidPPc"/>
    <property type="match status" value="1"/>
</dbReference>
<accession>A0A2M7Z2J9</accession>
<dbReference type="PANTHER" id="PTHR14969:SF13">
    <property type="entry name" value="AT30094P"/>
    <property type="match status" value="1"/>
</dbReference>
<evidence type="ECO:0000256" key="1">
    <source>
        <dbReference type="SAM" id="Phobius"/>
    </source>
</evidence>
<dbReference type="Proteomes" id="UP000230178">
    <property type="component" value="Unassembled WGS sequence"/>
</dbReference>
<keyword evidence="1" id="KW-1133">Transmembrane helix</keyword>
<proteinExistence type="predicted"/>
<gene>
    <name evidence="3" type="ORF">CO146_02975</name>
</gene>
<feature type="domain" description="Phosphatidic acid phosphatase type 2/haloperoxidase" evidence="2">
    <location>
        <begin position="56"/>
        <end position="169"/>
    </location>
</feature>
<dbReference type="InterPro" id="IPR000326">
    <property type="entry name" value="PAP2/HPO"/>
</dbReference>
<dbReference type="Pfam" id="PF01569">
    <property type="entry name" value="PAP2"/>
    <property type="match status" value="1"/>
</dbReference>
<dbReference type="SUPFAM" id="SSF48317">
    <property type="entry name" value="Acid phosphatase/Vanadium-dependent haloperoxidase"/>
    <property type="match status" value="1"/>
</dbReference>
<dbReference type="PANTHER" id="PTHR14969">
    <property type="entry name" value="SPHINGOSINE-1-PHOSPHATE PHOSPHOHYDROLASE"/>
    <property type="match status" value="1"/>
</dbReference>
<feature type="transmembrane region" description="Helical" evidence="1">
    <location>
        <begin position="154"/>
        <end position="172"/>
    </location>
</feature>
<sequence length="177" mass="20110">MFQIDMEIMNLVAVFRSTGITKAFIFLTYLGNWQVIVGLSVVAIIILALLKKTREIIFFTAALISGEVIKELLKFLIHRPRPDIRFSLIPENGYAFPSGHAVISMIFYGMVGYFIYKLCRKTWQKIILSITIVTLIFLIGLSRVYLGIHWAFDVFAGWLIGSAILAFFIVKLKNING</sequence>
<dbReference type="Gene3D" id="1.20.144.10">
    <property type="entry name" value="Phosphatidic acid phosphatase type 2/haloperoxidase"/>
    <property type="match status" value="2"/>
</dbReference>
<keyword evidence="1" id="KW-0472">Membrane</keyword>
<dbReference type="CDD" id="cd03392">
    <property type="entry name" value="PAP2_like_2"/>
    <property type="match status" value="1"/>
</dbReference>
<dbReference type="InterPro" id="IPR036938">
    <property type="entry name" value="PAP2/HPO_sf"/>
</dbReference>